<dbReference type="InterPro" id="IPR003877">
    <property type="entry name" value="SPRY_dom"/>
</dbReference>
<keyword evidence="4" id="KW-1185">Reference proteome</keyword>
<dbReference type="Gene3D" id="2.60.120.920">
    <property type="match status" value="2"/>
</dbReference>
<dbReference type="SMART" id="SM00449">
    <property type="entry name" value="SPRY"/>
    <property type="match status" value="2"/>
</dbReference>
<feature type="non-terminal residue" evidence="3">
    <location>
        <position position="1"/>
    </location>
</feature>
<dbReference type="InterPro" id="IPR043136">
    <property type="entry name" value="B30.2/SPRY_sf"/>
</dbReference>
<accession>A0A443QV15</accession>
<dbReference type="PROSITE" id="PS50188">
    <property type="entry name" value="B302_SPRY"/>
    <property type="match status" value="1"/>
</dbReference>
<dbReference type="OrthoDB" id="25503at2759"/>
<evidence type="ECO:0000313" key="4">
    <source>
        <dbReference type="Proteomes" id="UP000285301"/>
    </source>
</evidence>
<dbReference type="CDD" id="cd12908">
    <property type="entry name" value="SPRYD3"/>
    <property type="match status" value="1"/>
</dbReference>
<dbReference type="Pfam" id="PF00622">
    <property type="entry name" value="SPRY"/>
    <property type="match status" value="2"/>
</dbReference>
<feature type="region of interest" description="Disordered" evidence="1">
    <location>
        <begin position="389"/>
        <end position="438"/>
    </location>
</feature>
<dbReference type="Proteomes" id="UP000285301">
    <property type="component" value="Unassembled WGS sequence"/>
</dbReference>
<sequence length="525" mass="57715">AVTSAFGKMDSAMRIMRALRLNQQMAENLRENPNQWQYGGRAAVIIPANNGANAPMKAQSERVVIESDDLLSYAPEEKSLPGLYIGAKPLDPETNDYFEVEIVDCGLSGDIAIGLVSRNHPLDQPPGLVSGSLGYHSGDGKIYFGHQRGTSVASKCDVGDRIGCGIRIDNSQSSHSSASSRMKLGGNERVNMLRLLPYLKLRVFFTINGNEIASSVITPLLFRGGLYPAIALSSPGEEVKLNLNSHWVPPPIPQSLSDDSLMCVDSYEDDWMRLSDVRCSGNMLEYTGRGKSILDVGLAQARRPLDTRYHYFEIEIVDPGLKCYIAIGLTKKDYPSRSHPGWSKGSIAYHADDGKLFIGTGAGDPFGPKCNRGDIMGCGIIFPSDYNPSVTGHRSSRKDSSDESDCLQPSSSSDEKTHSELSQSDYESDASDGLYDENDDDFDDQYLLDIDRIPMNVINDRMYRKYVAKNEVRYDLSTKVNVYFTRNGKTIGSSEIYIPEGGFYPTVGMLSIAEKVKVDLNPLTG</sequence>
<dbReference type="InterPro" id="IPR001870">
    <property type="entry name" value="B30.2/SPRY"/>
</dbReference>
<comment type="caution">
    <text evidence="3">The sequence shown here is derived from an EMBL/GenBank/DDBJ whole genome shotgun (WGS) entry which is preliminary data.</text>
</comment>
<dbReference type="InterPro" id="IPR035783">
    <property type="entry name" value="SPRYD3_SPRY"/>
</dbReference>
<proteinExistence type="predicted"/>
<evidence type="ECO:0000313" key="3">
    <source>
        <dbReference type="EMBL" id="RWS06858.1"/>
    </source>
</evidence>
<feature type="domain" description="B30.2/SPRY" evidence="2">
    <location>
        <begin position="24"/>
        <end position="248"/>
    </location>
</feature>
<name>A0A443QV15_9ACAR</name>
<reference evidence="3 4" key="1">
    <citation type="journal article" date="2018" name="Gigascience">
        <title>Genomes of trombidid mites reveal novel predicted allergens and laterally-transferred genes associated with secondary metabolism.</title>
        <authorList>
            <person name="Dong X."/>
            <person name="Chaisiri K."/>
            <person name="Xia D."/>
            <person name="Armstrong S.D."/>
            <person name="Fang Y."/>
            <person name="Donnelly M.J."/>
            <person name="Kadowaki T."/>
            <person name="McGarry J.W."/>
            <person name="Darby A.C."/>
            <person name="Makepeace B.L."/>
        </authorList>
    </citation>
    <scope>NUCLEOTIDE SEQUENCE [LARGE SCALE GENOMIC DNA]</scope>
    <source>
        <strain evidence="3">UoL-WK</strain>
    </source>
</reference>
<evidence type="ECO:0000259" key="2">
    <source>
        <dbReference type="PROSITE" id="PS50188"/>
    </source>
</evidence>
<dbReference type="STRING" id="1965070.A0A443QV15"/>
<dbReference type="SUPFAM" id="SSF49899">
    <property type="entry name" value="Concanavalin A-like lectins/glucanases"/>
    <property type="match status" value="2"/>
</dbReference>
<organism evidence="3 4">
    <name type="scientific">Dinothrombium tinctorium</name>
    <dbReference type="NCBI Taxonomy" id="1965070"/>
    <lineage>
        <taxon>Eukaryota</taxon>
        <taxon>Metazoa</taxon>
        <taxon>Ecdysozoa</taxon>
        <taxon>Arthropoda</taxon>
        <taxon>Chelicerata</taxon>
        <taxon>Arachnida</taxon>
        <taxon>Acari</taxon>
        <taxon>Acariformes</taxon>
        <taxon>Trombidiformes</taxon>
        <taxon>Prostigmata</taxon>
        <taxon>Anystina</taxon>
        <taxon>Parasitengona</taxon>
        <taxon>Trombidioidea</taxon>
        <taxon>Trombidiidae</taxon>
        <taxon>Dinothrombium</taxon>
    </lineage>
</organism>
<evidence type="ECO:0000256" key="1">
    <source>
        <dbReference type="SAM" id="MobiDB-lite"/>
    </source>
</evidence>
<gene>
    <name evidence="3" type="ORF">B4U79_00722</name>
</gene>
<dbReference type="EMBL" id="NCKU01003839">
    <property type="protein sequence ID" value="RWS06858.1"/>
    <property type="molecule type" value="Genomic_DNA"/>
</dbReference>
<protein>
    <submittedName>
        <fullName evidence="3">SPRY domain-containing protein 3-like isoform X2</fullName>
    </submittedName>
</protein>
<feature type="compositionally biased region" description="Acidic residues" evidence="1">
    <location>
        <begin position="426"/>
        <end position="438"/>
    </location>
</feature>
<dbReference type="InterPro" id="IPR013320">
    <property type="entry name" value="ConA-like_dom_sf"/>
</dbReference>
<dbReference type="InterPro" id="IPR050618">
    <property type="entry name" value="Ubq-SigPath_Reg"/>
</dbReference>
<dbReference type="AlphaFoldDB" id="A0A443QV15"/>
<dbReference type="PANTHER" id="PTHR12864">
    <property type="entry name" value="RAN BINDING PROTEIN 9-RELATED"/>
    <property type="match status" value="1"/>
</dbReference>